<evidence type="ECO:0000256" key="5">
    <source>
        <dbReference type="ARBA" id="ARBA00022989"/>
    </source>
</evidence>
<gene>
    <name evidence="14" type="ORF">KC01_LOCUS811</name>
</gene>
<evidence type="ECO:0000313" key="15">
    <source>
        <dbReference type="Proteomes" id="UP001497482"/>
    </source>
</evidence>
<feature type="coiled-coil region" evidence="12">
    <location>
        <begin position="61"/>
        <end position="135"/>
    </location>
</feature>
<keyword evidence="15" id="KW-1185">Reference proteome</keyword>
<evidence type="ECO:0000259" key="13">
    <source>
        <dbReference type="Pfam" id="PF01529"/>
    </source>
</evidence>
<comment type="subcellular location">
    <subcellularLocation>
        <location evidence="1">Endomembrane system</location>
        <topology evidence="1">Multi-pass membrane protein</topology>
    </subcellularLocation>
</comment>
<evidence type="ECO:0000256" key="7">
    <source>
        <dbReference type="ARBA" id="ARBA00023139"/>
    </source>
</evidence>
<dbReference type="GO" id="GO:0019706">
    <property type="term" value="F:protein-cysteine S-palmitoyltransferase activity"/>
    <property type="evidence" value="ECO:0007669"/>
    <property type="project" value="UniProtKB-EC"/>
</dbReference>
<evidence type="ECO:0000256" key="8">
    <source>
        <dbReference type="ARBA" id="ARBA00023288"/>
    </source>
</evidence>
<dbReference type="GO" id="GO:0005794">
    <property type="term" value="C:Golgi apparatus"/>
    <property type="evidence" value="ECO:0007669"/>
    <property type="project" value="TreeGrafter"/>
</dbReference>
<dbReference type="PROSITE" id="PS50216">
    <property type="entry name" value="DHHC"/>
    <property type="match status" value="1"/>
</dbReference>
<keyword evidence="5 11" id="KW-1133">Transmembrane helix</keyword>
<dbReference type="GO" id="GO:0006612">
    <property type="term" value="P:protein targeting to membrane"/>
    <property type="evidence" value="ECO:0007669"/>
    <property type="project" value="TreeGrafter"/>
</dbReference>
<dbReference type="EC" id="2.3.1.225" evidence="11"/>
<keyword evidence="12" id="KW-0175">Coiled coil</keyword>
<evidence type="ECO:0000256" key="2">
    <source>
        <dbReference type="ARBA" id="ARBA00008574"/>
    </source>
</evidence>
<keyword evidence="4 11" id="KW-0812">Transmembrane</keyword>
<evidence type="ECO:0000256" key="6">
    <source>
        <dbReference type="ARBA" id="ARBA00023136"/>
    </source>
</evidence>
<evidence type="ECO:0000256" key="3">
    <source>
        <dbReference type="ARBA" id="ARBA00022679"/>
    </source>
</evidence>
<dbReference type="PANTHER" id="PTHR22883:SF301">
    <property type="entry name" value="PALMITOYLTRANSFERASE ZDHHC12"/>
    <property type="match status" value="1"/>
</dbReference>
<reference evidence="14 15" key="1">
    <citation type="submission" date="2024-04" db="EMBL/GenBank/DDBJ databases">
        <authorList>
            <person name="Waldvogel A.-M."/>
            <person name="Schoenle A."/>
        </authorList>
    </citation>
    <scope>NUCLEOTIDE SEQUENCE [LARGE SCALE GENOMIC DNA]</scope>
</reference>
<protein>
    <recommendedName>
        <fullName evidence="11">Palmitoyltransferase</fullName>
        <ecNumber evidence="11">2.3.1.225</ecNumber>
    </recommendedName>
</protein>
<dbReference type="PANTHER" id="PTHR22883">
    <property type="entry name" value="ZINC FINGER DHHC DOMAIN CONTAINING PROTEIN"/>
    <property type="match status" value="1"/>
</dbReference>
<proteinExistence type="inferred from homology"/>
<evidence type="ECO:0000256" key="9">
    <source>
        <dbReference type="ARBA" id="ARBA00023315"/>
    </source>
</evidence>
<dbReference type="Proteomes" id="UP001497482">
    <property type="component" value="Chromosome 1"/>
</dbReference>
<dbReference type="InterPro" id="IPR039859">
    <property type="entry name" value="PFA4/ZDH16/20/ERF2-like"/>
</dbReference>
<comment type="domain">
    <text evidence="11">The DHHC domain is required for palmitoyltransferase activity.</text>
</comment>
<comment type="catalytic activity">
    <reaction evidence="10">
        <text>L-cysteinyl-[protein] + hexadecanoyl-CoA = S-hexadecanoyl-L-cysteinyl-[protein] + CoA</text>
        <dbReference type="Rhea" id="RHEA:36683"/>
        <dbReference type="Rhea" id="RHEA-COMP:10131"/>
        <dbReference type="Rhea" id="RHEA-COMP:11032"/>
        <dbReference type="ChEBI" id="CHEBI:29950"/>
        <dbReference type="ChEBI" id="CHEBI:57287"/>
        <dbReference type="ChEBI" id="CHEBI:57379"/>
        <dbReference type="ChEBI" id="CHEBI:74151"/>
        <dbReference type="EC" id="2.3.1.225"/>
    </reaction>
    <physiologicalReaction direction="left-to-right" evidence="10">
        <dbReference type="Rhea" id="RHEA:36684"/>
    </physiologicalReaction>
</comment>
<feature type="transmembrane region" description="Helical" evidence="11">
    <location>
        <begin position="321"/>
        <end position="341"/>
    </location>
</feature>
<dbReference type="Pfam" id="PF01529">
    <property type="entry name" value="DHHC"/>
    <property type="match status" value="1"/>
</dbReference>
<name>A0AAV2IUH9_KNICA</name>
<feature type="transmembrane region" description="Helical" evidence="11">
    <location>
        <begin position="353"/>
        <end position="374"/>
    </location>
</feature>
<evidence type="ECO:0000313" key="14">
    <source>
        <dbReference type="EMBL" id="CAL1568135.1"/>
    </source>
</evidence>
<dbReference type="InterPro" id="IPR001594">
    <property type="entry name" value="Palmitoyltrfase_DHHC"/>
</dbReference>
<keyword evidence="9 11" id="KW-0012">Acyltransferase</keyword>
<evidence type="ECO:0000256" key="4">
    <source>
        <dbReference type="ARBA" id="ARBA00022692"/>
    </source>
</evidence>
<feature type="domain" description="Palmitoyltransferase DHHC" evidence="13">
    <location>
        <begin position="409"/>
        <end position="532"/>
    </location>
</feature>
<evidence type="ECO:0000256" key="11">
    <source>
        <dbReference type="RuleBase" id="RU079119"/>
    </source>
</evidence>
<keyword evidence="3 11" id="KW-0808">Transferase</keyword>
<dbReference type="GO" id="GO:0005783">
    <property type="term" value="C:endoplasmic reticulum"/>
    <property type="evidence" value="ECO:0007669"/>
    <property type="project" value="TreeGrafter"/>
</dbReference>
<feature type="transmembrane region" description="Helical" evidence="11">
    <location>
        <begin position="497"/>
        <end position="521"/>
    </location>
</feature>
<organism evidence="14 15">
    <name type="scientific">Knipowitschia caucasica</name>
    <name type="common">Caucasian dwarf goby</name>
    <name type="synonym">Pomatoschistus caucasicus</name>
    <dbReference type="NCBI Taxonomy" id="637954"/>
    <lineage>
        <taxon>Eukaryota</taxon>
        <taxon>Metazoa</taxon>
        <taxon>Chordata</taxon>
        <taxon>Craniata</taxon>
        <taxon>Vertebrata</taxon>
        <taxon>Euteleostomi</taxon>
        <taxon>Actinopterygii</taxon>
        <taxon>Neopterygii</taxon>
        <taxon>Teleostei</taxon>
        <taxon>Neoteleostei</taxon>
        <taxon>Acanthomorphata</taxon>
        <taxon>Gobiaria</taxon>
        <taxon>Gobiiformes</taxon>
        <taxon>Gobioidei</taxon>
        <taxon>Gobiidae</taxon>
        <taxon>Gobiinae</taxon>
        <taxon>Knipowitschia</taxon>
    </lineage>
</organism>
<dbReference type="AlphaFoldDB" id="A0AAV2IUH9"/>
<keyword evidence="8" id="KW-0449">Lipoprotein</keyword>
<sequence length="581" mass="67670">MCTSESHPQSASVGFDQLSTEGSFTSENDIFTWSNSFFEIKKLSRDEEELVSKCEKRKKILESIKSSKDVLHKEMAHLQKQHLSQKDFLKSKDTDQMLKKAEGKKEEVVSLEAEKQRLTEEMQQLQRKKFDLELQVHSHSVFHDFMKQVVEISQFEEVQEQVDHLENLLHFREQLSEKDSCDHERINTLRTELVTLRDNHHLMMVRGRNQLSDLQTELEKTRSETFSWEQKWKHIEETAAEKTLVLGKIKMATLNLYEMTGSSLDNGRKSVDENDTETQLNKIQEFILDHKGIVNENLLTKEKIPDDSNKIMFKNVFGSGFLVRTAHVILTWVITLILFLHDTELRKQEETAQLFQPVLFVLLVLVSVLLYFAVSLMDPGFILSDDSDLKFTLGVTEEQQDMIPQTTKSMRQRRCGHCLLQQPMRSKHCQTCQHCVRRYDHHCPWIENCVGERNHRWFVLYLVIQLIVLLWGLHIALTGFSFGPTWELWLRSNGSLLAVAVLVAVLSLIVLLLLGSHLYLVSLNTTTWEFMSRHRISYLKHCGADENPFDRGPLHNLWGFFCVWGSVVWEQVYFCEGSNQV</sequence>
<keyword evidence="7" id="KW-0564">Palmitate</keyword>
<feature type="transmembrane region" description="Helical" evidence="11">
    <location>
        <begin position="458"/>
        <end position="477"/>
    </location>
</feature>
<keyword evidence="6 11" id="KW-0472">Membrane</keyword>
<evidence type="ECO:0000256" key="1">
    <source>
        <dbReference type="ARBA" id="ARBA00004127"/>
    </source>
</evidence>
<comment type="similarity">
    <text evidence="2 11">Belongs to the DHHC palmitoyltransferase family.</text>
</comment>
<evidence type="ECO:0000256" key="12">
    <source>
        <dbReference type="SAM" id="Coils"/>
    </source>
</evidence>
<dbReference type="EMBL" id="OZ035823">
    <property type="protein sequence ID" value="CAL1568135.1"/>
    <property type="molecule type" value="Genomic_DNA"/>
</dbReference>
<evidence type="ECO:0000256" key="10">
    <source>
        <dbReference type="ARBA" id="ARBA00047790"/>
    </source>
</evidence>
<accession>A0AAV2IUH9</accession>